<name>A0A2P2N1E5_RHIMU</name>
<accession>A0A2P2N1E5</accession>
<dbReference type="AlphaFoldDB" id="A0A2P2N1E5"/>
<sequence>MFYQKWLKKLGHSGLTAMIQVVASYVARYDQLGACGNFVFLGQIQEADEIWKQLQETCYQYWQLYVTANYIFMKQE</sequence>
<organism evidence="1">
    <name type="scientific">Rhizophora mucronata</name>
    <name type="common">Asiatic mangrove</name>
    <dbReference type="NCBI Taxonomy" id="61149"/>
    <lineage>
        <taxon>Eukaryota</taxon>
        <taxon>Viridiplantae</taxon>
        <taxon>Streptophyta</taxon>
        <taxon>Embryophyta</taxon>
        <taxon>Tracheophyta</taxon>
        <taxon>Spermatophyta</taxon>
        <taxon>Magnoliopsida</taxon>
        <taxon>eudicotyledons</taxon>
        <taxon>Gunneridae</taxon>
        <taxon>Pentapetalae</taxon>
        <taxon>rosids</taxon>
        <taxon>fabids</taxon>
        <taxon>Malpighiales</taxon>
        <taxon>Rhizophoraceae</taxon>
        <taxon>Rhizophora</taxon>
    </lineage>
</organism>
<proteinExistence type="predicted"/>
<protein>
    <submittedName>
        <fullName evidence="1">Uncharacterized protein</fullName>
    </submittedName>
</protein>
<dbReference type="EMBL" id="GGEC01055821">
    <property type="protein sequence ID" value="MBX36305.1"/>
    <property type="molecule type" value="Transcribed_RNA"/>
</dbReference>
<reference evidence="1" key="1">
    <citation type="submission" date="2018-02" db="EMBL/GenBank/DDBJ databases">
        <title>Rhizophora mucronata_Transcriptome.</title>
        <authorList>
            <person name="Meera S.P."/>
            <person name="Sreeshan A."/>
            <person name="Augustine A."/>
        </authorList>
    </citation>
    <scope>NUCLEOTIDE SEQUENCE</scope>
    <source>
        <tissue evidence="1">Leaf</tissue>
    </source>
</reference>
<evidence type="ECO:0000313" key="1">
    <source>
        <dbReference type="EMBL" id="MBX36305.1"/>
    </source>
</evidence>